<feature type="transmembrane region" description="Helical" evidence="3">
    <location>
        <begin position="353"/>
        <end position="372"/>
    </location>
</feature>
<proteinExistence type="predicted"/>
<name>A0A1V9ZK79_9STRA</name>
<dbReference type="EMBL" id="JNBS01001858">
    <property type="protein sequence ID" value="OQR98385.1"/>
    <property type="molecule type" value="Genomic_DNA"/>
</dbReference>
<keyword evidence="3" id="KW-1133">Transmembrane helix</keyword>
<feature type="compositionally biased region" description="Low complexity" evidence="2">
    <location>
        <begin position="66"/>
        <end position="78"/>
    </location>
</feature>
<gene>
    <name evidence="4" type="ORF">THRCLA_06734</name>
</gene>
<feature type="coiled-coil region" evidence="1">
    <location>
        <begin position="172"/>
        <end position="206"/>
    </location>
</feature>
<reference evidence="4 5" key="1">
    <citation type="journal article" date="2014" name="Genome Biol. Evol.">
        <title>The secreted proteins of Achlya hypogyna and Thraustotheca clavata identify the ancestral oomycete secretome and reveal gene acquisitions by horizontal gene transfer.</title>
        <authorList>
            <person name="Misner I."/>
            <person name="Blouin N."/>
            <person name="Leonard G."/>
            <person name="Richards T.A."/>
            <person name="Lane C.E."/>
        </authorList>
    </citation>
    <scope>NUCLEOTIDE SEQUENCE [LARGE SCALE GENOMIC DNA]</scope>
    <source>
        <strain evidence="4 5">ATCC 34112</strain>
    </source>
</reference>
<evidence type="ECO:0000313" key="4">
    <source>
        <dbReference type="EMBL" id="OQR98385.1"/>
    </source>
</evidence>
<evidence type="ECO:0000256" key="2">
    <source>
        <dbReference type="SAM" id="MobiDB-lite"/>
    </source>
</evidence>
<dbReference type="Proteomes" id="UP000243217">
    <property type="component" value="Unassembled WGS sequence"/>
</dbReference>
<comment type="caution">
    <text evidence="4">The sequence shown here is derived from an EMBL/GenBank/DDBJ whole genome shotgun (WGS) entry which is preliminary data.</text>
</comment>
<evidence type="ECO:0000256" key="1">
    <source>
        <dbReference type="SAM" id="Coils"/>
    </source>
</evidence>
<sequence>MIKARRHRPREIVLDAEDIPLTSSFPKASKSSLKQRVEANEQRLRSDRMRLAELVSSDSQERQHRSTSSTRSRPSSPSHMQQLMGQKAIHKWNPESKRTQVPNEATPLDIGLSSSDYGDGDILADVNQAKRRLTALTRELDLGHTDDDALDYDTKAPASMSSQGSPPRPRVYSDLQHKMDDMQKHLQRLQEEKQQLERNQLDAERNVVDMSSSLRLLSDQVSQFLHPNINNLTQSRDMQTDSQFQDDLMDELKKQRQLLGDLEQEMSQWRHDADMLEQGRVLEQSEQKSQLIQFGTTSKLLEERTEEHKEQIRRLHEDIKPLRENLDAATERLSTLEAKISAQDNILNNTQKWSPSLVTAYMCICGLILMFMMPHKTILALWFCAVLGYDCTTVLS</sequence>
<evidence type="ECO:0000256" key="3">
    <source>
        <dbReference type="SAM" id="Phobius"/>
    </source>
</evidence>
<keyword evidence="3" id="KW-0472">Membrane</keyword>
<feature type="region of interest" description="Disordered" evidence="2">
    <location>
        <begin position="22"/>
        <end position="86"/>
    </location>
</feature>
<evidence type="ECO:0000313" key="5">
    <source>
        <dbReference type="Proteomes" id="UP000243217"/>
    </source>
</evidence>
<keyword evidence="5" id="KW-1185">Reference proteome</keyword>
<dbReference type="OrthoDB" id="70553at2759"/>
<feature type="coiled-coil region" evidence="1">
    <location>
        <begin position="245"/>
        <end position="346"/>
    </location>
</feature>
<feature type="compositionally biased region" description="Basic and acidic residues" evidence="2">
    <location>
        <begin position="35"/>
        <end position="51"/>
    </location>
</feature>
<keyword evidence="1" id="KW-0175">Coiled coil</keyword>
<feature type="region of interest" description="Disordered" evidence="2">
    <location>
        <begin position="145"/>
        <end position="171"/>
    </location>
</feature>
<feature type="compositionally biased region" description="Polar residues" evidence="2">
    <location>
        <begin position="22"/>
        <end position="34"/>
    </location>
</feature>
<organism evidence="4 5">
    <name type="scientific">Thraustotheca clavata</name>
    <dbReference type="NCBI Taxonomy" id="74557"/>
    <lineage>
        <taxon>Eukaryota</taxon>
        <taxon>Sar</taxon>
        <taxon>Stramenopiles</taxon>
        <taxon>Oomycota</taxon>
        <taxon>Saprolegniomycetes</taxon>
        <taxon>Saprolegniales</taxon>
        <taxon>Achlyaceae</taxon>
        <taxon>Thraustotheca</taxon>
    </lineage>
</organism>
<dbReference type="AlphaFoldDB" id="A0A1V9ZK79"/>
<accession>A0A1V9ZK79</accession>
<protein>
    <submittedName>
        <fullName evidence="4">Uncharacterized protein</fullName>
    </submittedName>
</protein>
<keyword evidence="3" id="KW-0812">Transmembrane</keyword>